<dbReference type="InterPro" id="IPR014048">
    <property type="entry name" value="MethylDNA_cys_MeTrfase_DNA-bd"/>
</dbReference>
<keyword evidence="1" id="KW-0227">DNA damage</keyword>
<dbReference type="Pfam" id="PF01035">
    <property type="entry name" value="DNA_binding_1"/>
    <property type="match status" value="1"/>
</dbReference>
<keyword evidence="5" id="KW-1185">Reference proteome</keyword>
<evidence type="ECO:0000256" key="2">
    <source>
        <dbReference type="SAM" id="SignalP"/>
    </source>
</evidence>
<dbReference type="Pfam" id="PF11625">
    <property type="entry name" value="DUF3253"/>
    <property type="match status" value="1"/>
</dbReference>
<name>A0AAD7U533_9STRA</name>
<dbReference type="AlphaFoldDB" id="A0AAD7U533"/>
<dbReference type="SUPFAM" id="SSF46785">
    <property type="entry name" value="Winged helix' DNA-binding domain"/>
    <property type="match status" value="1"/>
</dbReference>
<dbReference type="InterPro" id="IPR036217">
    <property type="entry name" value="MethylDNA_cys_MeTrfase_DNAb"/>
</dbReference>
<comment type="caution">
    <text evidence="4">The sequence shown here is derived from an EMBL/GenBank/DDBJ whole genome shotgun (WGS) entry which is preliminary data.</text>
</comment>
<dbReference type="GO" id="GO:0003824">
    <property type="term" value="F:catalytic activity"/>
    <property type="evidence" value="ECO:0007669"/>
    <property type="project" value="InterPro"/>
</dbReference>
<feature type="chain" id="PRO_5042009630" description="Methylated-DNA-[protein]-cysteine S-methyltransferase DNA binding domain-containing protein" evidence="2">
    <location>
        <begin position="18"/>
        <end position="160"/>
    </location>
</feature>
<reference evidence="4" key="1">
    <citation type="submission" date="2023-01" db="EMBL/GenBank/DDBJ databases">
        <title>Metagenome sequencing of chrysophaentin producing Chrysophaeum taylorii.</title>
        <authorList>
            <person name="Davison J."/>
            <person name="Bewley C."/>
        </authorList>
    </citation>
    <scope>NUCLEOTIDE SEQUENCE</scope>
    <source>
        <strain evidence="4">NIES-1699</strain>
    </source>
</reference>
<dbReference type="GO" id="GO:0006281">
    <property type="term" value="P:DNA repair"/>
    <property type="evidence" value="ECO:0007669"/>
    <property type="project" value="InterPro"/>
</dbReference>
<accession>A0AAD7U533</accession>
<dbReference type="Proteomes" id="UP001230188">
    <property type="component" value="Unassembled WGS sequence"/>
</dbReference>
<dbReference type="SUPFAM" id="SSF46767">
    <property type="entry name" value="Methylated DNA-protein cysteine methyltransferase, C-terminal domain"/>
    <property type="match status" value="1"/>
</dbReference>
<dbReference type="EMBL" id="JAQMWT010000695">
    <property type="protein sequence ID" value="KAJ8598090.1"/>
    <property type="molecule type" value="Genomic_DNA"/>
</dbReference>
<organism evidence="4 5">
    <name type="scientific">Chrysophaeum taylorii</name>
    <dbReference type="NCBI Taxonomy" id="2483200"/>
    <lineage>
        <taxon>Eukaryota</taxon>
        <taxon>Sar</taxon>
        <taxon>Stramenopiles</taxon>
        <taxon>Ochrophyta</taxon>
        <taxon>Pelagophyceae</taxon>
        <taxon>Pelagomonadales</taxon>
        <taxon>Pelagomonadaceae</taxon>
        <taxon>Chrysophaeum</taxon>
    </lineage>
</organism>
<gene>
    <name evidence="4" type="ORF">CTAYLR_005565</name>
</gene>
<keyword evidence="2" id="KW-0732">Signal</keyword>
<feature type="domain" description="Methylated-DNA-[protein]-cysteine S-methyltransferase DNA binding" evidence="3">
    <location>
        <begin position="18"/>
        <end position="51"/>
    </location>
</feature>
<evidence type="ECO:0000256" key="1">
    <source>
        <dbReference type="ARBA" id="ARBA00022763"/>
    </source>
</evidence>
<evidence type="ECO:0000313" key="4">
    <source>
        <dbReference type="EMBL" id="KAJ8598090.1"/>
    </source>
</evidence>
<evidence type="ECO:0000313" key="5">
    <source>
        <dbReference type="Proteomes" id="UP001230188"/>
    </source>
</evidence>
<evidence type="ECO:0000259" key="3">
    <source>
        <dbReference type="Pfam" id="PF01035"/>
    </source>
</evidence>
<dbReference type="CDD" id="cd06445">
    <property type="entry name" value="ATase"/>
    <property type="match status" value="1"/>
</dbReference>
<protein>
    <recommendedName>
        <fullName evidence="3">Methylated-DNA-[protein]-cysteine S-methyltransferase DNA binding domain-containing protein</fullName>
    </recommendedName>
</protein>
<dbReference type="InterPro" id="IPR036390">
    <property type="entry name" value="WH_DNA-bd_sf"/>
</dbReference>
<feature type="signal peptide" evidence="2">
    <location>
        <begin position="1"/>
        <end position="17"/>
    </location>
</feature>
<dbReference type="InterPro" id="IPR021660">
    <property type="entry name" value="DUF3253"/>
</dbReference>
<sequence>MLLAVFVIAAAVRMPTSFEKSVHAVVKSIPKGKVASYGAVAEATGSGSARALVGFGGETSGEGLEKKRRLLEEEGVEFDKDGKVSRCSFVPSLKKPKDLRTATLELVPRRFGGDWREMMPAMRAVAKELAVEGLVDVTQKGVKVLDLDDIKGPYRLRLPL</sequence>
<proteinExistence type="predicted"/>
<dbReference type="InterPro" id="IPR036388">
    <property type="entry name" value="WH-like_DNA-bd_sf"/>
</dbReference>
<dbReference type="Gene3D" id="1.10.10.10">
    <property type="entry name" value="Winged helix-like DNA-binding domain superfamily/Winged helix DNA-binding domain"/>
    <property type="match status" value="1"/>
</dbReference>